<dbReference type="AlphaFoldDB" id="X1E876"/>
<reference evidence="2" key="1">
    <citation type="journal article" date="2014" name="Front. Microbiol.">
        <title>High frequency of phylogenetically diverse reductive dehalogenase-homologous genes in deep subseafloor sedimentary metagenomes.</title>
        <authorList>
            <person name="Kawai M."/>
            <person name="Futagami T."/>
            <person name="Toyoda A."/>
            <person name="Takaki Y."/>
            <person name="Nishi S."/>
            <person name="Hori S."/>
            <person name="Arai W."/>
            <person name="Tsubouchi T."/>
            <person name="Morono Y."/>
            <person name="Uchiyama I."/>
            <person name="Ito T."/>
            <person name="Fujiyama A."/>
            <person name="Inagaki F."/>
            <person name="Takami H."/>
        </authorList>
    </citation>
    <scope>NUCLEOTIDE SEQUENCE</scope>
    <source>
        <strain evidence="2">Expedition CK06-06</strain>
    </source>
</reference>
<name>X1E876_9ZZZZ</name>
<organism evidence="2">
    <name type="scientific">marine sediment metagenome</name>
    <dbReference type="NCBI Taxonomy" id="412755"/>
    <lineage>
        <taxon>unclassified sequences</taxon>
        <taxon>metagenomes</taxon>
        <taxon>ecological metagenomes</taxon>
    </lineage>
</organism>
<feature type="compositionally biased region" description="Polar residues" evidence="1">
    <location>
        <begin position="15"/>
        <end position="31"/>
    </location>
</feature>
<dbReference type="EMBL" id="BART01032663">
    <property type="protein sequence ID" value="GAH13374.1"/>
    <property type="molecule type" value="Genomic_DNA"/>
</dbReference>
<protein>
    <submittedName>
        <fullName evidence="2">Uncharacterized protein</fullName>
    </submittedName>
</protein>
<accession>X1E876</accession>
<feature type="region of interest" description="Disordered" evidence="1">
    <location>
        <begin position="1"/>
        <end position="49"/>
    </location>
</feature>
<sequence length="81" mass="7936">MGEIGKKAGLGVTPAAQSKTSANAQGNSAVGSTAIWDGPNKPTGPFIEGSSNGMNGISLLAKNAPAYKSGPITKIAGCESC</sequence>
<evidence type="ECO:0000256" key="1">
    <source>
        <dbReference type="SAM" id="MobiDB-lite"/>
    </source>
</evidence>
<proteinExistence type="predicted"/>
<evidence type="ECO:0000313" key="2">
    <source>
        <dbReference type="EMBL" id="GAH13374.1"/>
    </source>
</evidence>
<gene>
    <name evidence="2" type="ORF">S01H4_56380</name>
</gene>
<comment type="caution">
    <text evidence="2">The sequence shown here is derived from an EMBL/GenBank/DDBJ whole genome shotgun (WGS) entry which is preliminary data.</text>
</comment>